<evidence type="ECO:0000313" key="2">
    <source>
        <dbReference type="EMBL" id="MDW9252246.1"/>
    </source>
</evidence>
<dbReference type="AlphaFoldDB" id="A0AAW9CQX9"/>
<evidence type="ECO:0000313" key="3">
    <source>
        <dbReference type="Proteomes" id="UP001272137"/>
    </source>
</evidence>
<reference evidence="2" key="1">
    <citation type="submission" date="2018-08" db="EMBL/GenBank/DDBJ databases">
        <title>Identification of Burkholderia cepacia strains that express a Burkholderia pseudomallei-like capsular polysaccharide.</title>
        <authorList>
            <person name="Burtnick M.N."/>
            <person name="Vongsouvath M."/>
            <person name="Newton P."/>
            <person name="Wuthiekanun V."/>
            <person name="Limmathurotsakul D."/>
            <person name="Brett P.J."/>
            <person name="Chantratita N."/>
            <person name="Dance D.A."/>
        </authorList>
    </citation>
    <scope>NUCLEOTIDE SEQUENCE</scope>
    <source>
        <strain evidence="2">SBXCC001</strain>
    </source>
</reference>
<name>A0AAW9CQX9_BURTH</name>
<dbReference type="Proteomes" id="UP001272137">
    <property type="component" value="Unassembled WGS sequence"/>
</dbReference>
<feature type="compositionally biased region" description="Basic and acidic residues" evidence="1">
    <location>
        <begin position="45"/>
        <end position="56"/>
    </location>
</feature>
<accession>A0AAW9CQX9</accession>
<feature type="compositionally biased region" description="Low complexity" evidence="1">
    <location>
        <begin position="1"/>
        <end position="15"/>
    </location>
</feature>
<gene>
    <name evidence="2" type="ORF">C7S16_4243</name>
</gene>
<protein>
    <submittedName>
        <fullName evidence="2">Uncharacterized protein</fullName>
    </submittedName>
</protein>
<dbReference type="EMBL" id="QXCT01000001">
    <property type="protein sequence ID" value="MDW9252246.1"/>
    <property type="molecule type" value="Genomic_DNA"/>
</dbReference>
<proteinExistence type="predicted"/>
<comment type="caution">
    <text evidence="2">The sequence shown here is derived from an EMBL/GenBank/DDBJ whole genome shotgun (WGS) entry which is preliminary data.</text>
</comment>
<evidence type="ECO:0000256" key="1">
    <source>
        <dbReference type="SAM" id="MobiDB-lite"/>
    </source>
</evidence>
<sequence>MSGRAAHGATRAGGTDEATLRSSGARLGRAMKINAGGNAGSIGRRAVESKELDRGRAGKCRRSQRIG</sequence>
<feature type="compositionally biased region" description="Basic residues" evidence="1">
    <location>
        <begin position="57"/>
        <end position="67"/>
    </location>
</feature>
<feature type="region of interest" description="Disordered" evidence="1">
    <location>
        <begin position="1"/>
        <end position="67"/>
    </location>
</feature>
<organism evidence="2 3">
    <name type="scientific">Burkholderia thailandensis</name>
    <dbReference type="NCBI Taxonomy" id="57975"/>
    <lineage>
        <taxon>Bacteria</taxon>
        <taxon>Pseudomonadati</taxon>
        <taxon>Pseudomonadota</taxon>
        <taxon>Betaproteobacteria</taxon>
        <taxon>Burkholderiales</taxon>
        <taxon>Burkholderiaceae</taxon>
        <taxon>Burkholderia</taxon>
        <taxon>pseudomallei group</taxon>
    </lineage>
</organism>